<dbReference type="EMBL" id="BAAALF010000073">
    <property type="protein sequence ID" value="GAA1245925.1"/>
    <property type="molecule type" value="Genomic_DNA"/>
</dbReference>
<evidence type="ECO:0000313" key="2">
    <source>
        <dbReference type="Proteomes" id="UP001500037"/>
    </source>
</evidence>
<reference evidence="2" key="1">
    <citation type="journal article" date="2019" name="Int. J. Syst. Evol. Microbiol.">
        <title>The Global Catalogue of Microorganisms (GCM) 10K type strain sequencing project: providing services to taxonomists for standard genome sequencing and annotation.</title>
        <authorList>
            <consortium name="The Broad Institute Genomics Platform"/>
            <consortium name="The Broad Institute Genome Sequencing Center for Infectious Disease"/>
            <person name="Wu L."/>
            <person name="Ma J."/>
        </authorList>
    </citation>
    <scope>NUCLEOTIDE SEQUENCE [LARGE SCALE GENOMIC DNA]</scope>
    <source>
        <strain evidence="2">JCM 13004</strain>
    </source>
</reference>
<sequence length="213" mass="22916">MGLSITVGLLNDLARNDPEGWEHHLGAFDLLNRALAGQGVDWREPGGDPAGGALHAGGFPYGYLSHLRRSYVLRLLGEPVTPARAVDDEQYARDQEKVQDELSMFSSHLLCHADNAGYYVPVDLSEPLFLPEEDGVAGYGMVGSSQRLQSELLWLAPGIGIHPDEDGTLSPAERAKLGALASTDPFEPEKFAWAQLHAACRSSIASGHAIVFG</sequence>
<accession>A0ABP4H3A9</accession>
<comment type="caution">
    <text evidence="1">The sequence shown here is derived from an EMBL/GenBank/DDBJ whole genome shotgun (WGS) entry which is preliminary data.</text>
</comment>
<evidence type="ECO:0000313" key="1">
    <source>
        <dbReference type="EMBL" id="GAA1245925.1"/>
    </source>
</evidence>
<proteinExistence type="predicted"/>
<dbReference type="RefSeq" id="WP_344443253.1">
    <property type="nucleotide sequence ID" value="NZ_BAAALF010000073.1"/>
</dbReference>
<name>A0ABP4H3A9_9ACTN</name>
<protein>
    <submittedName>
        <fullName evidence="1">Uncharacterized protein</fullName>
    </submittedName>
</protein>
<organism evidence="1 2">
    <name type="scientific">Kitasatospora nipponensis</name>
    <dbReference type="NCBI Taxonomy" id="258049"/>
    <lineage>
        <taxon>Bacteria</taxon>
        <taxon>Bacillati</taxon>
        <taxon>Actinomycetota</taxon>
        <taxon>Actinomycetes</taxon>
        <taxon>Kitasatosporales</taxon>
        <taxon>Streptomycetaceae</taxon>
        <taxon>Kitasatospora</taxon>
    </lineage>
</organism>
<keyword evidence="2" id="KW-1185">Reference proteome</keyword>
<dbReference type="Proteomes" id="UP001500037">
    <property type="component" value="Unassembled WGS sequence"/>
</dbReference>
<gene>
    <name evidence="1" type="ORF">GCM10009665_40970</name>
</gene>